<feature type="transmembrane region" description="Helical" evidence="5">
    <location>
        <begin position="68"/>
        <end position="87"/>
    </location>
</feature>
<dbReference type="InterPro" id="IPR003689">
    <property type="entry name" value="ZIP"/>
</dbReference>
<dbReference type="PANTHER" id="PTHR12191">
    <property type="entry name" value="SOLUTE CARRIER FAMILY 39"/>
    <property type="match status" value="1"/>
</dbReference>
<dbReference type="GO" id="GO:0005385">
    <property type="term" value="F:zinc ion transmembrane transporter activity"/>
    <property type="evidence" value="ECO:0007669"/>
    <property type="project" value="TreeGrafter"/>
</dbReference>
<feature type="transmembrane region" description="Helical" evidence="5">
    <location>
        <begin position="228"/>
        <end position="249"/>
    </location>
</feature>
<feature type="transmembrane region" description="Helical" evidence="5">
    <location>
        <begin position="195"/>
        <end position="216"/>
    </location>
</feature>
<sequence length="254" mass="27821">MTHMTQVLLASALVMLVSLSGKLLTWRQAGPLIERHLHFLVSFAAGVMLVIAWNLSREIIEHAGSLSRGLPWIAIGAVVILVAFRYIPQFHHHHDTDEPPHSKIDANRVLVSDGIHNIGDGVVIVVSFASSPLLGVASTLSIMVHEFLQEISEFFVLREAGLSVRAALVWNLIASGTILIGAFGAYFLLERFEALEVPLLGLSVGSYLVVVFHDLIPHSIWRSERRHLAKHALFFAAGIALMAAVVTFLPHSPD</sequence>
<feature type="transmembrane region" description="Helical" evidence="5">
    <location>
        <begin position="37"/>
        <end position="56"/>
    </location>
</feature>
<comment type="caution">
    <text evidence="6">The sequence shown here is derived from an EMBL/GenBank/DDBJ whole genome shotgun (WGS) entry which is preliminary data.</text>
</comment>
<keyword evidence="4 5" id="KW-0472">Membrane</keyword>
<proteinExistence type="predicted"/>
<dbReference type="InterPro" id="IPR050799">
    <property type="entry name" value="ZIP_Transporter"/>
</dbReference>
<dbReference type="GO" id="GO:0030003">
    <property type="term" value="P:intracellular monoatomic cation homeostasis"/>
    <property type="evidence" value="ECO:0007669"/>
    <property type="project" value="TreeGrafter"/>
</dbReference>
<evidence type="ECO:0000313" key="7">
    <source>
        <dbReference type="Proteomes" id="UP000178572"/>
    </source>
</evidence>
<evidence type="ECO:0000256" key="2">
    <source>
        <dbReference type="ARBA" id="ARBA00022692"/>
    </source>
</evidence>
<dbReference type="GO" id="GO:0005886">
    <property type="term" value="C:plasma membrane"/>
    <property type="evidence" value="ECO:0007669"/>
    <property type="project" value="TreeGrafter"/>
</dbReference>
<name>A0A1F6DZA8_9BACT</name>
<organism evidence="6 7">
    <name type="scientific">Candidatus Kaiserbacteria bacterium RIFCSPHIGHO2_02_FULL_59_21</name>
    <dbReference type="NCBI Taxonomy" id="1798500"/>
    <lineage>
        <taxon>Bacteria</taxon>
        <taxon>Candidatus Kaiseribacteriota</taxon>
    </lineage>
</organism>
<dbReference type="Proteomes" id="UP000178572">
    <property type="component" value="Unassembled WGS sequence"/>
</dbReference>
<feature type="transmembrane region" description="Helical" evidence="5">
    <location>
        <begin position="168"/>
        <end position="189"/>
    </location>
</feature>
<dbReference type="AlphaFoldDB" id="A0A1F6DZA8"/>
<evidence type="ECO:0000256" key="4">
    <source>
        <dbReference type="ARBA" id="ARBA00023136"/>
    </source>
</evidence>
<keyword evidence="3 5" id="KW-1133">Transmembrane helix</keyword>
<comment type="subcellular location">
    <subcellularLocation>
        <location evidence="1">Membrane</location>
        <topology evidence="1">Multi-pass membrane protein</topology>
    </subcellularLocation>
</comment>
<reference evidence="6 7" key="1">
    <citation type="journal article" date="2016" name="Nat. Commun.">
        <title>Thousands of microbial genomes shed light on interconnected biogeochemical processes in an aquifer system.</title>
        <authorList>
            <person name="Anantharaman K."/>
            <person name="Brown C.T."/>
            <person name="Hug L.A."/>
            <person name="Sharon I."/>
            <person name="Castelle C.J."/>
            <person name="Probst A.J."/>
            <person name="Thomas B.C."/>
            <person name="Singh A."/>
            <person name="Wilkins M.J."/>
            <person name="Karaoz U."/>
            <person name="Brodie E.L."/>
            <person name="Williams K.H."/>
            <person name="Hubbard S.S."/>
            <person name="Banfield J.F."/>
        </authorList>
    </citation>
    <scope>NUCLEOTIDE SEQUENCE [LARGE SCALE GENOMIC DNA]</scope>
</reference>
<protein>
    <recommendedName>
        <fullName evidence="8">ZIP family metal transporter</fullName>
    </recommendedName>
</protein>
<feature type="transmembrane region" description="Helical" evidence="5">
    <location>
        <begin position="122"/>
        <end position="148"/>
    </location>
</feature>
<evidence type="ECO:0000256" key="1">
    <source>
        <dbReference type="ARBA" id="ARBA00004141"/>
    </source>
</evidence>
<dbReference type="PANTHER" id="PTHR12191:SF37">
    <property type="entry name" value="ZINC TRANSPORTER FOI"/>
    <property type="match status" value="1"/>
</dbReference>
<dbReference type="GO" id="GO:0071578">
    <property type="term" value="P:zinc ion import across plasma membrane"/>
    <property type="evidence" value="ECO:0007669"/>
    <property type="project" value="TreeGrafter"/>
</dbReference>
<evidence type="ECO:0000256" key="3">
    <source>
        <dbReference type="ARBA" id="ARBA00022989"/>
    </source>
</evidence>
<keyword evidence="2 5" id="KW-0812">Transmembrane</keyword>
<evidence type="ECO:0000256" key="5">
    <source>
        <dbReference type="SAM" id="Phobius"/>
    </source>
</evidence>
<evidence type="ECO:0000313" key="6">
    <source>
        <dbReference type="EMBL" id="OGG66784.1"/>
    </source>
</evidence>
<dbReference type="Pfam" id="PF02535">
    <property type="entry name" value="Zip"/>
    <property type="match status" value="1"/>
</dbReference>
<evidence type="ECO:0008006" key="8">
    <source>
        <dbReference type="Google" id="ProtNLM"/>
    </source>
</evidence>
<dbReference type="GO" id="GO:0140410">
    <property type="term" value="F:monoatomic cation:bicarbonate symporter activity"/>
    <property type="evidence" value="ECO:0007669"/>
    <property type="project" value="TreeGrafter"/>
</dbReference>
<gene>
    <name evidence="6" type="ORF">A3C21_03700</name>
</gene>
<accession>A0A1F6DZA8</accession>
<dbReference type="STRING" id="1798500.A3C21_03700"/>
<dbReference type="EMBL" id="MFLN01000038">
    <property type="protein sequence ID" value="OGG66784.1"/>
    <property type="molecule type" value="Genomic_DNA"/>
</dbReference>